<feature type="repeat" description="WD" evidence="9">
    <location>
        <begin position="123"/>
        <end position="164"/>
    </location>
</feature>
<dbReference type="InterPro" id="IPR029000">
    <property type="entry name" value="Cyclophilin-like_dom_sf"/>
</dbReference>
<dbReference type="AlphaFoldDB" id="A0A6A6YQX2"/>
<evidence type="ECO:0000313" key="14">
    <source>
        <dbReference type="RefSeq" id="XP_033577378.1"/>
    </source>
</evidence>
<evidence type="ECO:0000256" key="10">
    <source>
        <dbReference type="SAM" id="MobiDB-lite"/>
    </source>
</evidence>
<dbReference type="PROSITE" id="PS50294">
    <property type="entry name" value="WD_REPEATS_REGION"/>
    <property type="match status" value="1"/>
</dbReference>
<sequence length="635" mass="71207">MASDGLMSPRSTKRSRSEMEVDDAKPVNPPANEDDDTSSDDDDFGPALPSTAPKKKRRKLPYEKLYVAALPTAGRYVKSLMHRDQLSFTVFTPHTDFLITSSVDGVVKFWKKDLGGIEFIKEFRAHNGEIRSVNVSADGRSFATAGADKTIKIFDVVTFDLLAMLTLEYAPKCVCWVHGRGASFPQLAVSDEESSWIRIYDGRGENQEPLHIVKSLHRRPVHLMAYNNEYDCVVSADEGGMVEYWRASGTYEKPDNVFEIKSSTNLFDFKKSKSVPSSITMSPTGHQFATMSFPDRKIRIFDFASGKLYRTYDESIETISEMQQAGTAIQTLEDAEFNRKLAIEKELDTAAVRSRINVIFDETGHFILYGSILGTKVLNTLTNRVVKVYGKDEPFRALNLALYQGQPEKKGLVTVAMAASDNPLLQEAEARDAMLVSTGSGKVRFYMFTNDPNASKSERDVQNEKPRNINAKQQAETKLAATGTSAIIHTTYGDIHIRLFPEAAPKAVENFVTHAKNGYYNNIIFHRVIRKFMIQTGDPMGDGTGGESIWGKEFEDEFSTLRHDKPYTVSMANAGRNTNGSQFFITTEKAPWLDDKHTIFGRAIQGLDVVHKIENTRVYKEKPEEDIKIINIDVV</sequence>
<dbReference type="PANTHER" id="PTHR45625">
    <property type="entry name" value="PEPTIDYL-PROLYL CIS-TRANS ISOMERASE-RELATED"/>
    <property type="match status" value="1"/>
</dbReference>
<dbReference type="PROSITE" id="PS50082">
    <property type="entry name" value="WD_REPEATS_2"/>
    <property type="match status" value="2"/>
</dbReference>
<gene>
    <name evidence="12 14" type="ORF">BDZ99DRAFT_416783</name>
</gene>
<evidence type="ECO:0000256" key="9">
    <source>
        <dbReference type="PROSITE-ProRule" id="PRU00221"/>
    </source>
</evidence>
<evidence type="ECO:0000259" key="11">
    <source>
        <dbReference type="PROSITE" id="PS50072"/>
    </source>
</evidence>
<dbReference type="FunFam" id="2.130.10.10:FF:000450">
    <property type="entry name" value="Peptidylprolyl isomerase domain and WD-repeat protein 1"/>
    <property type="match status" value="1"/>
</dbReference>
<feature type="region of interest" description="Disordered" evidence="10">
    <location>
        <begin position="1"/>
        <end position="56"/>
    </location>
</feature>
<dbReference type="EC" id="5.2.1.8" evidence="3"/>
<comment type="similarity">
    <text evidence="2">Belongs to the cyclophilin-type PPIase family.</text>
</comment>
<dbReference type="OrthoDB" id="10264753at2759"/>
<protein>
    <recommendedName>
        <fullName evidence="8">Peptidyl-prolyl cis-trans isomerase-like 1</fullName>
        <ecNumber evidence="3">5.2.1.8</ecNumber>
    </recommendedName>
</protein>
<feature type="compositionally biased region" description="Acidic residues" evidence="10">
    <location>
        <begin position="32"/>
        <end position="44"/>
    </location>
</feature>
<feature type="repeat" description="WD" evidence="9">
    <location>
        <begin position="79"/>
        <end position="111"/>
    </location>
</feature>
<reference evidence="14" key="2">
    <citation type="submission" date="2020-04" db="EMBL/GenBank/DDBJ databases">
        <authorList>
            <consortium name="NCBI Genome Project"/>
        </authorList>
    </citation>
    <scope>NUCLEOTIDE SEQUENCE</scope>
    <source>
        <strain evidence="14">CBS 304.34</strain>
    </source>
</reference>
<evidence type="ECO:0000256" key="5">
    <source>
        <dbReference type="ARBA" id="ARBA00022737"/>
    </source>
</evidence>
<dbReference type="Pfam" id="PF00160">
    <property type="entry name" value="Pro_isomerase"/>
    <property type="match status" value="1"/>
</dbReference>
<dbReference type="Gene3D" id="2.40.100.10">
    <property type="entry name" value="Cyclophilin-like"/>
    <property type="match status" value="1"/>
</dbReference>
<dbReference type="SUPFAM" id="SSF50891">
    <property type="entry name" value="Cyclophilin-like"/>
    <property type="match status" value="1"/>
</dbReference>
<keyword evidence="5" id="KW-0677">Repeat</keyword>
<keyword evidence="4 9" id="KW-0853">WD repeat</keyword>
<keyword evidence="6" id="KW-0697">Rotamase</keyword>
<feature type="domain" description="PPIase cyclophilin-type" evidence="11">
    <location>
        <begin position="489"/>
        <end position="634"/>
    </location>
</feature>
<dbReference type="GO" id="GO:0003755">
    <property type="term" value="F:peptidyl-prolyl cis-trans isomerase activity"/>
    <property type="evidence" value="ECO:0007669"/>
    <property type="project" value="UniProtKB-KW"/>
</dbReference>
<proteinExistence type="inferred from homology"/>
<dbReference type="GO" id="GO:0005634">
    <property type="term" value="C:nucleus"/>
    <property type="evidence" value="ECO:0007669"/>
    <property type="project" value="UniProtKB-ARBA"/>
</dbReference>
<comment type="catalytic activity">
    <reaction evidence="1">
        <text>[protein]-peptidylproline (omega=180) = [protein]-peptidylproline (omega=0)</text>
        <dbReference type="Rhea" id="RHEA:16237"/>
        <dbReference type="Rhea" id="RHEA-COMP:10747"/>
        <dbReference type="Rhea" id="RHEA-COMP:10748"/>
        <dbReference type="ChEBI" id="CHEBI:83833"/>
        <dbReference type="ChEBI" id="CHEBI:83834"/>
        <dbReference type="EC" id="5.2.1.8"/>
    </reaction>
</comment>
<evidence type="ECO:0000313" key="12">
    <source>
        <dbReference type="EMBL" id="KAF2810414.1"/>
    </source>
</evidence>
<dbReference type="FunFam" id="2.40.100.10:FF:000003">
    <property type="entry name" value="Peptidylprolyl isomerase domain and WD repeat-containing 1"/>
    <property type="match status" value="1"/>
</dbReference>
<dbReference type="GeneID" id="54457693"/>
<dbReference type="PRINTS" id="PR00153">
    <property type="entry name" value="CSAPPISMRASE"/>
</dbReference>
<dbReference type="InterPro" id="IPR036322">
    <property type="entry name" value="WD40_repeat_dom_sf"/>
</dbReference>
<evidence type="ECO:0000256" key="7">
    <source>
        <dbReference type="ARBA" id="ARBA00023235"/>
    </source>
</evidence>
<dbReference type="InterPro" id="IPR002130">
    <property type="entry name" value="Cyclophilin-type_PPIase_dom"/>
</dbReference>
<dbReference type="Gene3D" id="2.130.10.10">
    <property type="entry name" value="YVTN repeat-like/Quinoprotein amine dehydrogenase"/>
    <property type="match status" value="1"/>
</dbReference>
<keyword evidence="13" id="KW-1185">Reference proteome</keyword>
<dbReference type="InterPro" id="IPR044666">
    <property type="entry name" value="Cyclophilin_A-like"/>
</dbReference>
<organism evidence="12">
    <name type="scientific">Mytilinidion resinicola</name>
    <dbReference type="NCBI Taxonomy" id="574789"/>
    <lineage>
        <taxon>Eukaryota</taxon>
        <taxon>Fungi</taxon>
        <taxon>Dikarya</taxon>
        <taxon>Ascomycota</taxon>
        <taxon>Pezizomycotina</taxon>
        <taxon>Dothideomycetes</taxon>
        <taxon>Pleosporomycetidae</taxon>
        <taxon>Mytilinidiales</taxon>
        <taxon>Mytilinidiaceae</taxon>
        <taxon>Mytilinidion</taxon>
    </lineage>
</organism>
<dbReference type="RefSeq" id="XP_033577378.1">
    <property type="nucleotide sequence ID" value="XM_033716800.1"/>
</dbReference>
<dbReference type="SUPFAM" id="SSF50978">
    <property type="entry name" value="WD40 repeat-like"/>
    <property type="match status" value="1"/>
</dbReference>
<accession>A0A6A6YQX2</accession>
<dbReference type="PROSITE" id="PS50072">
    <property type="entry name" value="CSA_PPIASE_2"/>
    <property type="match status" value="1"/>
</dbReference>
<dbReference type="InterPro" id="IPR001680">
    <property type="entry name" value="WD40_rpt"/>
</dbReference>
<dbReference type="EMBL" id="MU003700">
    <property type="protein sequence ID" value="KAF2810414.1"/>
    <property type="molecule type" value="Genomic_DNA"/>
</dbReference>
<evidence type="ECO:0000256" key="2">
    <source>
        <dbReference type="ARBA" id="ARBA00007365"/>
    </source>
</evidence>
<reference evidence="14" key="3">
    <citation type="submission" date="2025-04" db="UniProtKB">
        <authorList>
            <consortium name="RefSeq"/>
        </authorList>
    </citation>
    <scope>IDENTIFICATION</scope>
    <source>
        <strain evidence="14">CBS 304.34</strain>
    </source>
</reference>
<dbReference type="Proteomes" id="UP000504636">
    <property type="component" value="Unplaced"/>
</dbReference>
<evidence type="ECO:0000256" key="8">
    <source>
        <dbReference type="ARBA" id="ARBA00040798"/>
    </source>
</evidence>
<keyword evidence="7" id="KW-0413">Isomerase</keyword>
<dbReference type="SMART" id="SM00320">
    <property type="entry name" value="WD40"/>
    <property type="match status" value="4"/>
</dbReference>
<evidence type="ECO:0000256" key="4">
    <source>
        <dbReference type="ARBA" id="ARBA00022574"/>
    </source>
</evidence>
<dbReference type="CDD" id="cd01927">
    <property type="entry name" value="cyclophilin_WD40"/>
    <property type="match status" value="1"/>
</dbReference>
<evidence type="ECO:0000256" key="6">
    <source>
        <dbReference type="ARBA" id="ARBA00023110"/>
    </source>
</evidence>
<dbReference type="Pfam" id="PF00400">
    <property type="entry name" value="WD40"/>
    <property type="match status" value="2"/>
</dbReference>
<reference evidence="12 14" key="1">
    <citation type="journal article" date="2020" name="Stud. Mycol.">
        <title>101 Dothideomycetes genomes: a test case for predicting lifestyles and emergence of pathogens.</title>
        <authorList>
            <person name="Haridas S."/>
            <person name="Albert R."/>
            <person name="Binder M."/>
            <person name="Bloem J."/>
            <person name="Labutti K."/>
            <person name="Salamov A."/>
            <person name="Andreopoulos B."/>
            <person name="Baker S."/>
            <person name="Barry K."/>
            <person name="Bills G."/>
            <person name="Bluhm B."/>
            <person name="Cannon C."/>
            <person name="Castanera R."/>
            <person name="Culley D."/>
            <person name="Daum C."/>
            <person name="Ezra D."/>
            <person name="Gonzalez J."/>
            <person name="Henrissat B."/>
            <person name="Kuo A."/>
            <person name="Liang C."/>
            <person name="Lipzen A."/>
            <person name="Lutzoni F."/>
            <person name="Magnuson J."/>
            <person name="Mondo S."/>
            <person name="Nolan M."/>
            <person name="Ohm R."/>
            <person name="Pangilinan J."/>
            <person name="Park H.-J."/>
            <person name="Ramirez L."/>
            <person name="Alfaro M."/>
            <person name="Sun H."/>
            <person name="Tritt A."/>
            <person name="Yoshinaga Y."/>
            <person name="Zwiers L.-H."/>
            <person name="Turgeon B."/>
            <person name="Goodwin S."/>
            <person name="Spatafora J."/>
            <person name="Crous P."/>
            <person name="Grigoriev I."/>
        </authorList>
    </citation>
    <scope>NUCLEOTIDE SEQUENCE</scope>
    <source>
        <strain evidence="12 14">CBS 304.34</strain>
    </source>
</reference>
<name>A0A6A6YQX2_9PEZI</name>
<dbReference type="InterPro" id="IPR015943">
    <property type="entry name" value="WD40/YVTN_repeat-like_dom_sf"/>
</dbReference>
<dbReference type="PANTHER" id="PTHR45625:SF4">
    <property type="entry name" value="PEPTIDYLPROLYL ISOMERASE DOMAIN AND WD REPEAT-CONTAINING PROTEIN 1"/>
    <property type="match status" value="1"/>
</dbReference>
<evidence type="ECO:0000256" key="1">
    <source>
        <dbReference type="ARBA" id="ARBA00000971"/>
    </source>
</evidence>
<feature type="compositionally biased region" description="Basic and acidic residues" evidence="10">
    <location>
        <begin position="15"/>
        <end position="25"/>
    </location>
</feature>
<evidence type="ECO:0000313" key="13">
    <source>
        <dbReference type="Proteomes" id="UP000504636"/>
    </source>
</evidence>
<evidence type="ECO:0000256" key="3">
    <source>
        <dbReference type="ARBA" id="ARBA00013194"/>
    </source>
</evidence>